<dbReference type="Proteomes" id="UP000660745">
    <property type="component" value="Unassembled WGS sequence"/>
</dbReference>
<sequence length="202" mass="22101">MRPYADFLAHAYDSEEAEATVNFVAACESYARWFRGWTNSVLALTWSSGTTSDDVLAAYGISPEITEPMKILGGDIDVLIGRLGNGTIIMDYSVDSPTLGILPALAQYGPCLNAAWGGDVPQIVSHYAQDGRVIMFDASSRDWRPDPDLVSVEQWIATTPAGTERWDNRWGVAILITAEALLQAAIDEEWMRSTHVGVTFPT</sequence>
<proteinExistence type="predicted"/>
<protein>
    <submittedName>
        <fullName evidence="1">Uncharacterized protein</fullName>
    </submittedName>
</protein>
<reference evidence="1" key="2">
    <citation type="submission" date="2020-09" db="EMBL/GenBank/DDBJ databases">
        <authorList>
            <person name="Sun Q."/>
            <person name="Zhou Y."/>
        </authorList>
    </citation>
    <scope>NUCLEOTIDE SEQUENCE</scope>
    <source>
        <strain evidence="1">CGMCC 4.7430</strain>
    </source>
</reference>
<accession>A0A918A6G8</accession>
<evidence type="ECO:0000313" key="1">
    <source>
        <dbReference type="EMBL" id="GGP05673.1"/>
    </source>
</evidence>
<gene>
    <name evidence="1" type="ORF">GCM10012278_26150</name>
</gene>
<comment type="caution">
    <text evidence="1">The sequence shown here is derived from an EMBL/GenBank/DDBJ whole genome shotgun (WGS) entry which is preliminary data.</text>
</comment>
<dbReference type="EMBL" id="BMNK01000003">
    <property type="protein sequence ID" value="GGP05673.1"/>
    <property type="molecule type" value="Genomic_DNA"/>
</dbReference>
<reference evidence="1" key="1">
    <citation type="journal article" date="2014" name="Int. J. Syst. Evol. Microbiol.">
        <title>Complete genome sequence of Corynebacterium casei LMG S-19264T (=DSM 44701T), isolated from a smear-ripened cheese.</title>
        <authorList>
            <consortium name="US DOE Joint Genome Institute (JGI-PGF)"/>
            <person name="Walter F."/>
            <person name="Albersmeier A."/>
            <person name="Kalinowski J."/>
            <person name="Ruckert C."/>
        </authorList>
    </citation>
    <scope>NUCLEOTIDE SEQUENCE</scope>
    <source>
        <strain evidence="1">CGMCC 4.7430</strain>
    </source>
</reference>
<organism evidence="1 2">
    <name type="scientific">Nonomuraea glycinis</name>
    <dbReference type="NCBI Taxonomy" id="2047744"/>
    <lineage>
        <taxon>Bacteria</taxon>
        <taxon>Bacillati</taxon>
        <taxon>Actinomycetota</taxon>
        <taxon>Actinomycetes</taxon>
        <taxon>Streptosporangiales</taxon>
        <taxon>Streptosporangiaceae</taxon>
        <taxon>Nonomuraea</taxon>
    </lineage>
</organism>
<keyword evidence="2" id="KW-1185">Reference proteome</keyword>
<evidence type="ECO:0000313" key="2">
    <source>
        <dbReference type="Proteomes" id="UP000660745"/>
    </source>
</evidence>
<name>A0A918A6G8_9ACTN</name>
<dbReference type="AlphaFoldDB" id="A0A918A6G8"/>